<dbReference type="PANTHER" id="PTHR38694:SF1">
    <property type="entry name" value="PEROXIN DOMAIN-CONTAINING PROTEIN"/>
    <property type="match status" value="1"/>
</dbReference>
<dbReference type="Proteomes" id="UP000754883">
    <property type="component" value="Unassembled WGS sequence"/>
</dbReference>
<dbReference type="AlphaFoldDB" id="A0A9N9UGU2"/>
<sequence>MSAPDSHDTGGNSSVARPPLVPASDSEPEIVHSFDDSKPTESHALAEDSQTGEVEEKGSCQFNHNDTEVKNLGWNDDVDKIPQPLVGGIENENLWTLIRRFNKQIFVVKSIEQPPLANLDLNIADEEEFSPEKLRAQLERLYMVVILSLLGGWKHVVRLRSWKEQQRTSAFLAVYSIAWLLDLLMPVTFLFLITLVLSPESREFCFPPAPIALIDEATGGVKKPPAGVLGSDDTFTGAPEKHRGEAVEQEAHSFVNSISSLVVSTAAGKHPQGDPHEGDSAPDPTELTMEVTHAKDAGEGEVPTHEHDRTKAPVSHAVWDRARPLMHAVADVVDTWERFGNALNPTVPFPKNRTRLRLAACLVPMFLGSYLTSSYMLVKGIGFAVGFGFFGSPIMEPTLDYLNTNYPRWQEHLQLRHSILRGIPTNAQLTITLLRVGEKNHAPIPPPPRSDIPPPVKPHETAGENLDHLGPEGATDEEIQEAVQPDEELMQEKHEPGVSKPKTARRILNLIKGTAKGGVETALAADKAKATAGARQARNRLGVVRKSKEIPARGPVSFPARFKGKKGHVYVTTKATTPAVSWTSDLGDVNPAWTVAIGDILELRKVGGLGWKSKLIVGWALGSEVVDGMIVKTRGGDELHLTAISTRDDLFNRLISMGGQMWEVW</sequence>
<dbReference type="EMBL" id="CABFNO020001451">
    <property type="protein sequence ID" value="CAG9988610.1"/>
    <property type="molecule type" value="Genomic_DNA"/>
</dbReference>
<dbReference type="InterPro" id="IPR021709">
    <property type="entry name" value="DUF3292"/>
</dbReference>
<gene>
    <name evidence="3" type="ORF">CBYS24578_00010161</name>
</gene>
<feature type="compositionally biased region" description="Pro residues" evidence="1">
    <location>
        <begin position="443"/>
        <end position="456"/>
    </location>
</feature>
<dbReference type="PANTHER" id="PTHR38694">
    <property type="entry name" value="CONSERVED EXPRESSED PROTEIN"/>
    <property type="match status" value="1"/>
</dbReference>
<name>A0A9N9UGU2_9HYPO</name>
<accession>A0A9N9UGU2</accession>
<feature type="compositionally biased region" description="Basic and acidic residues" evidence="1">
    <location>
        <begin position="29"/>
        <end position="46"/>
    </location>
</feature>
<dbReference type="OrthoDB" id="1708389at2759"/>
<reference evidence="3 4" key="2">
    <citation type="submission" date="2021-10" db="EMBL/GenBank/DDBJ databases">
        <authorList>
            <person name="Piombo E."/>
        </authorList>
    </citation>
    <scope>NUCLEOTIDE SEQUENCE [LARGE SCALE GENOMIC DNA]</scope>
</reference>
<keyword evidence="2" id="KW-0472">Membrane</keyword>
<evidence type="ECO:0000313" key="3">
    <source>
        <dbReference type="EMBL" id="CAG9988610.1"/>
    </source>
</evidence>
<dbReference type="Pfam" id="PF11696">
    <property type="entry name" value="DUF3292"/>
    <property type="match status" value="1"/>
</dbReference>
<keyword evidence="2" id="KW-1133">Transmembrane helix</keyword>
<organism evidence="3 4">
    <name type="scientific">Clonostachys byssicola</name>
    <dbReference type="NCBI Taxonomy" id="160290"/>
    <lineage>
        <taxon>Eukaryota</taxon>
        <taxon>Fungi</taxon>
        <taxon>Dikarya</taxon>
        <taxon>Ascomycota</taxon>
        <taxon>Pezizomycotina</taxon>
        <taxon>Sordariomycetes</taxon>
        <taxon>Hypocreomycetidae</taxon>
        <taxon>Hypocreales</taxon>
        <taxon>Bionectriaceae</taxon>
        <taxon>Clonostachys</taxon>
    </lineage>
</organism>
<feature type="transmembrane region" description="Helical" evidence="2">
    <location>
        <begin position="169"/>
        <end position="197"/>
    </location>
</feature>
<feature type="compositionally biased region" description="Basic and acidic residues" evidence="1">
    <location>
        <begin position="457"/>
        <end position="470"/>
    </location>
</feature>
<evidence type="ECO:0000256" key="2">
    <source>
        <dbReference type="SAM" id="Phobius"/>
    </source>
</evidence>
<feature type="region of interest" description="Disordered" evidence="1">
    <location>
        <begin position="441"/>
        <end position="477"/>
    </location>
</feature>
<keyword evidence="2" id="KW-0812">Transmembrane</keyword>
<feature type="region of interest" description="Disordered" evidence="1">
    <location>
        <begin position="1"/>
        <end position="59"/>
    </location>
</feature>
<comment type="caution">
    <text evidence="3">The sequence shown here is derived from an EMBL/GenBank/DDBJ whole genome shotgun (WGS) entry which is preliminary data.</text>
</comment>
<evidence type="ECO:0000313" key="4">
    <source>
        <dbReference type="Proteomes" id="UP000754883"/>
    </source>
</evidence>
<protein>
    <submittedName>
        <fullName evidence="3">Uncharacterized protein</fullName>
    </submittedName>
</protein>
<feature type="region of interest" description="Disordered" evidence="1">
    <location>
        <begin position="266"/>
        <end position="285"/>
    </location>
</feature>
<evidence type="ECO:0000256" key="1">
    <source>
        <dbReference type="SAM" id="MobiDB-lite"/>
    </source>
</evidence>
<keyword evidence="4" id="KW-1185">Reference proteome</keyword>
<reference evidence="4" key="1">
    <citation type="submission" date="2019-06" db="EMBL/GenBank/DDBJ databases">
        <authorList>
            <person name="Broberg M."/>
        </authorList>
    </citation>
    <scope>NUCLEOTIDE SEQUENCE [LARGE SCALE GENOMIC DNA]</scope>
</reference>
<proteinExistence type="predicted"/>